<dbReference type="Proteomes" id="UP000226712">
    <property type="component" value="Unassembled WGS sequence"/>
</dbReference>
<keyword evidence="1" id="KW-1133">Transmembrane helix</keyword>
<organism evidence="2 3">
    <name type="scientific">Candidatus Iainarchaeum sp</name>
    <dbReference type="NCBI Taxonomy" id="3101447"/>
    <lineage>
        <taxon>Archaea</taxon>
        <taxon>Candidatus Iainarchaeota</taxon>
        <taxon>Candidatus Iainarchaeia</taxon>
        <taxon>Candidatus Iainarchaeales</taxon>
        <taxon>Candidatus Iainarchaeaceae</taxon>
        <taxon>Candidatus Iainarchaeum</taxon>
    </lineage>
</organism>
<evidence type="ECO:0000256" key="1">
    <source>
        <dbReference type="SAM" id="Phobius"/>
    </source>
</evidence>
<comment type="caution">
    <text evidence="2">The sequence shown here is derived from an EMBL/GenBank/DDBJ whole genome shotgun (WGS) entry which is preliminary data.</text>
</comment>
<accession>A0A2D6LPC7</accession>
<proteinExistence type="predicted"/>
<keyword evidence="1" id="KW-0472">Membrane</keyword>
<dbReference type="EMBL" id="NZBD01000004">
    <property type="protein sequence ID" value="MAG18043.1"/>
    <property type="molecule type" value="Genomic_DNA"/>
</dbReference>
<feature type="transmembrane region" description="Helical" evidence="1">
    <location>
        <begin position="591"/>
        <end position="608"/>
    </location>
</feature>
<protein>
    <submittedName>
        <fullName evidence="2">Uncharacterized protein</fullName>
    </submittedName>
</protein>
<keyword evidence="1" id="KW-0812">Transmembrane</keyword>
<evidence type="ECO:0000313" key="2">
    <source>
        <dbReference type="EMBL" id="MAG18043.1"/>
    </source>
</evidence>
<dbReference type="AlphaFoldDB" id="A0A2D6LPC7"/>
<gene>
    <name evidence="2" type="ORF">CL944_01050</name>
</gene>
<evidence type="ECO:0000313" key="3">
    <source>
        <dbReference type="Proteomes" id="UP000226712"/>
    </source>
</evidence>
<name>A0A2D6LPC7_9ARCH</name>
<reference evidence="3" key="1">
    <citation type="submission" date="2017-09" db="EMBL/GenBank/DDBJ databases">
        <title>The Reconstruction of 2,631 Draft Metagenome-Assembled Genomes from the Global Oceans.</title>
        <authorList>
            <person name="Tully B.J."/>
            <person name="Graham E.D."/>
            <person name="Heidelberg J.F."/>
        </authorList>
    </citation>
    <scope>NUCLEOTIDE SEQUENCE [LARGE SCALE GENOMIC DNA]</scope>
</reference>
<sequence>MKTWGLLAIALLFFISSASVASASFFLSYYGDNFYFEVSSGGNYYYSDAPYSYTSDNWYYFDYPYRVYSYGNYHYFEPGWYTFDDGFSRNPYANYYSYYGPNYYYYNNYWNYSPGWIDSYAPSYYGAYYYPPTVYDTYYAETGNYPTNSAVLTGQNYHPTVRTDCREASLSVSNVRINPGTERSVIFYINNYSSMDMDLENAYIYVDGFDIDVSNIEHDGVVRSNSTERIEFDLGVEPYVTSQARRGTINVIGTFRDGVRCSGSDLERDFYVNVNGFAQPEPEDNCIYENGPYCNTQGSTSFNVARETQQEWVEVEPEPVQEELPETILTYYAEPQIPAANCSSLSIGEENFVVNANYDKTAYFTFRNYSTENFHIDNIEAVDYSPDFGIEAYRELSTVYSGQTTAIKVRAHGSDPEEDSTGSAYVTINGHFNSGLNCVLASDTFYVRVNGLDNEPGIDQVKLYNPAEIEVKGKAGFVTFEVDNPSNEVITVKVYSNDVLVSPKEFTLSPKTLSTRIVTINGLDEEGTIFFDVKADDREYLQKYTNVIQVASQPIAPQVTEIYIPIENEREQTEENNGFLATGFSFLSENGLLLGLILLVLLVGLILVSRE</sequence>